<protein>
    <recommendedName>
        <fullName evidence="3">Serine aminopeptidase S33 domain-containing protein</fullName>
    </recommendedName>
</protein>
<dbReference type="SUPFAM" id="SSF53474">
    <property type="entry name" value="alpha/beta-Hydrolases"/>
    <property type="match status" value="1"/>
</dbReference>
<feature type="domain" description="Serine aminopeptidase S33" evidence="3">
    <location>
        <begin position="50"/>
        <end position="285"/>
    </location>
</feature>
<dbReference type="InterPro" id="IPR022742">
    <property type="entry name" value="Hydrolase_4"/>
</dbReference>
<reference evidence="5" key="1">
    <citation type="submission" date="2016-10" db="EMBL/GenBank/DDBJ databases">
        <authorList>
            <person name="Varghese N."/>
            <person name="Submissions S."/>
        </authorList>
    </citation>
    <scope>NUCLEOTIDE SEQUENCE [LARGE SCALE GENOMIC DNA]</scope>
    <source>
        <strain evidence="5">ATCC 35263</strain>
    </source>
</reference>
<proteinExistence type="inferred from homology"/>
<dbReference type="GO" id="GO:0052689">
    <property type="term" value="F:carboxylic ester hydrolase activity"/>
    <property type="evidence" value="ECO:0007669"/>
    <property type="project" value="UniProtKB-ARBA"/>
</dbReference>
<dbReference type="STRING" id="29539.SAMN02745716_0453"/>
<dbReference type="Gene3D" id="3.40.50.1820">
    <property type="entry name" value="alpha/beta hydrolase"/>
    <property type="match status" value="1"/>
</dbReference>
<dbReference type="AlphaFoldDB" id="A0A1H6FL82"/>
<dbReference type="Pfam" id="PF12146">
    <property type="entry name" value="Hydrolase_4"/>
    <property type="match status" value="1"/>
</dbReference>
<dbReference type="InterPro" id="IPR050261">
    <property type="entry name" value="FrsA_esterase"/>
</dbReference>
<gene>
    <name evidence="4" type="ORF">SAMN02745716_0453</name>
</gene>
<sequence length="324" mass="34951">MSSGSVRVASELELTEVRFTSGAEECAGWLIWPTAAHGVPGAQGAQGDGPVACVVMAHGFGATRRGGLLRFAQAFARAGMAVLLFDYRHFGESGGLPRQLVDVREQLEDWHAAVAYARSLAGVDPDRIVLWGTSFSGGHVISVAADDQRVAAVVSQVPHVSGLATALRVPPRTAVRQVWSAIADLIRAARADEPRYIPIVGPPGSLAAMTSADALPGYSAMFGEEPWENRVAARSLIEVVRYSPIRRARRVTAPVLVQVARRDRVTPPAAARRMALRLPNGRLREYDCGHFDAYRGEWRERFLADQLEFLAPIAGRRLAVVSGG</sequence>
<organism evidence="4 5">
    <name type="scientific">Thermoleophilum album</name>
    <dbReference type="NCBI Taxonomy" id="29539"/>
    <lineage>
        <taxon>Bacteria</taxon>
        <taxon>Bacillati</taxon>
        <taxon>Actinomycetota</taxon>
        <taxon>Thermoleophilia</taxon>
        <taxon>Thermoleophilales</taxon>
        <taxon>Thermoleophilaceae</taxon>
        <taxon>Thermoleophilum</taxon>
    </lineage>
</organism>
<dbReference type="OrthoDB" id="5902829at2"/>
<dbReference type="InterPro" id="IPR029058">
    <property type="entry name" value="AB_hydrolase_fold"/>
</dbReference>
<evidence type="ECO:0000313" key="4">
    <source>
        <dbReference type="EMBL" id="SEH10585.1"/>
    </source>
</evidence>
<dbReference type="Proteomes" id="UP000222056">
    <property type="component" value="Unassembled WGS sequence"/>
</dbReference>
<evidence type="ECO:0000256" key="2">
    <source>
        <dbReference type="ARBA" id="ARBA00022801"/>
    </source>
</evidence>
<keyword evidence="2" id="KW-0378">Hydrolase</keyword>
<dbReference type="EMBL" id="FNWJ01000001">
    <property type="protein sequence ID" value="SEH10585.1"/>
    <property type="molecule type" value="Genomic_DNA"/>
</dbReference>
<comment type="similarity">
    <text evidence="1">Belongs to the AB hydrolase superfamily.</text>
</comment>
<dbReference type="PANTHER" id="PTHR22946">
    <property type="entry name" value="DIENELACTONE HYDROLASE DOMAIN-CONTAINING PROTEIN-RELATED"/>
    <property type="match status" value="1"/>
</dbReference>
<dbReference type="PANTHER" id="PTHR22946:SF9">
    <property type="entry name" value="POLYKETIDE TRANSFERASE AF380"/>
    <property type="match status" value="1"/>
</dbReference>
<accession>A0A1H6FL82</accession>
<evidence type="ECO:0000313" key="5">
    <source>
        <dbReference type="Proteomes" id="UP000222056"/>
    </source>
</evidence>
<evidence type="ECO:0000256" key="1">
    <source>
        <dbReference type="ARBA" id="ARBA00008645"/>
    </source>
</evidence>
<keyword evidence="5" id="KW-1185">Reference proteome</keyword>
<name>A0A1H6FL82_THEAL</name>
<evidence type="ECO:0000259" key="3">
    <source>
        <dbReference type="Pfam" id="PF12146"/>
    </source>
</evidence>